<evidence type="ECO:0008006" key="3">
    <source>
        <dbReference type="Google" id="ProtNLM"/>
    </source>
</evidence>
<dbReference type="Proteomes" id="UP000326509">
    <property type="component" value="Unassembled WGS sequence"/>
</dbReference>
<dbReference type="EMBL" id="BKCG01000001">
    <property type="protein sequence ID" value="GER58029.1"/>
    <property type="molecule type" value="Genomic_DNA"/>
</dbReference>
<organism evidence="1 2">
    <name type="scientific">Patiriisocius marinus</name>
    <dbReference type="NCBI Taxonomy" id="1397112"/>
    <lineage>
        <taxon>Bacteria</taxon>
        <taxon>Pseudomonadati</taxon>
        <taxon>Bacteroidota</taxon>
        <taxon>Flavobacteriia</taxon>
        <taxon>Flavobacteriales</taxon>
        <taxon>Flavobacteriaceae</taxon>
        <taxon>Patiriisocius</taxon>
    </lineage>
</organism>
<protein>
    <recommendedName>
        <fullName evidence="3">DUF4230 domain-containing protein</fullName>
    </recommendedName>
</protein>
<comment type="caution">
    <text evidence="1">The sequence shown here is derived from an EMBL/GenBank/DDBJ whole genome shotgun (WGS) entry which is preliminary data.</text>
</comment>
<sequence length="201" mass="23424">MRKILLGVFIAVVLFGVVQYFSQERDRRNELNETSALIEKELRNVGKLIVTEGTYSQIYTYNDTKSLLMGLVDSKKKALVVVNAEAFISYDLSKIETEILKEEKIVRILNIPEPELKINPDIEYYDITQEYLNQFEAKDYNEIKKRVTKLLRKKIEASSLTANAENRLISELQKIYLLTNAMGWTLEYNNQLILEETDFKL</sequence>
<proteinExistence type="predicted"/>
<dbReference type="AlphaFoldDB" id="A0A5J4ILT4"/>
<evidence type="ECO:0000313" key="1">
    <source>
        <dbReference type="EMBL" id="GER58029.1"/>
    </source>
</evidence>
<evidence type="ECO:0000313" key="2">
    <source>
        <dbReference type="Proteomes" id="UP000326509"/>
    </source>
</evidence>
<gene>
    <name evidence="1" type="ORF">ULMA_01370</name>
</gene>
<reference evidence="1 2" key="1">
    <citation type="submission" date="2019-08" db="EMBL/GenBank/DDBJ databases">
        <title>Draft genome sequence of Ulvibacter marinus type strain NBRC 109484.</title>
        <authorList>
            <person name="Kawano K."/>
            <person name="Ushijima N."/>
            <person name="Kihara M."/>
            <person name="Itoh H."/>
        </authorList>
    </citation>
    <scope>NUCLEOTIDE SEQUENCE [LARGE SCALE GENOMIC DNA]</scope>
    <source>
        <strain evidence="1 2">NBRC 109484</strain>
    </source>
</reference>
<dbReference type="RefSeq" id="WP_151672127.1">
    <property type="nucleotide sequence ID" value="NZ_BKCG01000001.1"/>
</dbReference>
<name>A0A5J4ILT4_9FLAO</name>
<dbReference type="OrthoDB" id="5700441at2"/>
<dbReference type="InterPro" id="IPR025324">
    <property type="entry name" value="DUF4230"/>
</dbReference>
<accession>A0A5J4ILT4</accession>
<dbReference type="Pfam" id="PF14014">
    <property type="entry name" value="DUF4230"/>
    <property type="match status" value="1"/>
</dbReference>
<keyword evidence="2" id="KW-1185">Reference proteome</keyword>